<dbReference type="Proteomes" id="UP000256679">
    <property type="component" value="Unassembled WGS sequence"/>
</dbReference>
<name>A0A3D8PD63_9RHOB</name>
<keyword evidence="2" id="KW-1185">Reference proteome</keyword>
<evidence type="ECO:0000313" key="2">
    <source>
        <dbReference type="Proteomes" id="UP000256679"/>
    </source>
</evidence>
<dbReference type="AlphaFoldDB" id="A0A3D8PD63"/>
<proteinExistence type="predicted"/>
<accession>A0A3D8PD63</accession>
<organism evidence="1 2">
    <name type="scientific">Paracoccus thiocyanatus</name>
    <dbReference type="NCBI Taxonomy" id="34006"/>
    <lineage>
        <taxon>Bacteria</taxon>
        <taxon>Pseudomonadati</taxon>
        <taxon>Pseudomonadota</taxon>
        <taxon>Alphaproteobacteria</taxon>
        <taxon>Rhodobacterales</taxon>
        <taxon>Paracoccaceae</taxon>
        <taxon>Paracoccus</taxon>
    </lineage>
</organism>
<comment type="caution">
    <text evidence="1">The sequence shown here is derived from an EMBL/GenBank/DDBJ whole genome shotgun (WGS) entry which is preliminary data.</text>
</comment>
<dbReference type="EMBL" id="QFCQ01000016">
    <property type="protein sequence ID" value="RDW14024.1"/>
    <property type="molecule type" value="Genomic_DNA"/>
</dbReference>
<protein>
    <submittedName>
        <fullName evidence="1">Uncharacterized protein</fullName>
    </submittedName>
</protein>
<reference evidence="1 2" key="1">
    <citation type="submission" date="2018-05" db="EMBL/GenBank/DDBJ databases">
        <title>Whole genome sequencing of Paracoccus thiocyanatus SST.</title>
        <authorList>
            <person name="Ghosh W."/>
            <person name="Rameez M.J."/>
            <person name="Roy C."/>
        </authorList>
    </citation>
    <scope>NUCLEOTIDE SEQUENCE [LARGE SCALE GENOMIC DNA]</scope>
    <source>
        <strain evidence="1 2">SST</strain>
    </source>
</reference>
<gene>
    <name evidence="1" type="ORF">DIE28_05030</name>
</gene>
<sequence>MTTLEILISISSFAARLHEAKRQLHKAGMNAQGDLARRRAMALLLKDGAVPVAARAGHREGLPDPV</sequence>
<evidence type="ECO:0000313" key="1">
    <source>
        <dbReference type="EMBL" id="RDW14024.1"/>
    </source>
</evidence>